<proteinExistence type="predicted"/>
<name>A0A841D9X3_PLAVE</name>
<sequence length="90" mass="8935">MVLVLLVLATLGLLWIASRVDAASAAGQEGREGPPGVVVHPGDTLRGIAGAAAPEGDPAAAVDRIMIVNGLSASVIRSGDRLYPPDGPAG</sequence>
<evidence type="ECO:0000313" key="2">
    <source>
        <dbReference type="EMBL" id="MBB5965118.1"/>
    </source>
</evidence>
<evidence type="ECO:0008006" key="4">
    <source>
        <dbReference type="Google" id="ProtNLM"/>
    </source>
</evidence>
<dbReference type="InterPro" id="IPR036779">
    <property type="entry name" value="LysM_dom_sf"/>
</dbReference>
<dbReference type="EMBL" id="JACHJJ010000015">
    <property type="protein sequence ID" value="MBB5965118.1"/>
    <property type="molecule type" value="Genomic_DNA"/>
</dbReference>
<dbReference type="RefSeq" id="WP_184944274.1">
    <property type="nucleotide sequence ID" value="NZ_BAAAWZ010000001.1"/>
</dbReference>
<reference evidence="2 3" key="1">
    <citation type="submission" date="2020-08" db="EMBL/GenBank/DDBJ databases">
        <title>Genomic Encyclopedia of Type Strains, Phase III (KMG-III): the genomes of soil and plant-associated and newly described type strains.</title>
        <authorList>
            <person name="Whitman W."/>
        </authorList>
    </citation>
    <scope>NUCLEOTIDE SEQUENCE [LARGE SCALE GENOMIC DNA]</scope>
    <source>
        <strain evidence="2 3">CECT 3303</strain>
    </source>
</reference>
<comment type="caution">
    <text evidence="2">The sequence shown here is derived from an EMBL/GenBank/DDBJ whole genome shotgun (WGS) entry which is preliminary data.</text>
</comment>
<dbReference type="AlphaFoldDB" id="A0A841D9X3"/>
<feature type="chain" id="PRO_5032933741" description="LysM domain-containing protein" evidence="1">
    <location>
        <begin position="23"/>
        <end position="90"/>
    </location>
</feature>
<keyword evidence="1" id="KW-0732">Signal</keyword>
<feature type="signal peptide" evidence="1">
    <location>
        <begin position="1"/>
        <end position="22"/>
    </location>
</feature>
<protein>
    <recommendedName>
        <fullName evidence="4">LysM domain-containing protein</fullName>
    </recommendedName>
</protein>
<accession>A0A841D9X3</accession>
<evidence type="ECO:0000256" key="1">
    <source>
        <dbReference type="SAM" id="SignalP"/>
    </source>
</evidence>
<dbReference type="Gene3D" id="3.10.350.10">
    <property type="entry name" value="LysM domain"/>
    <property type="match status" value="1"/>
</dbReference>
<organism evidence="2 3">
    <name type="scientific">Planomonospora venezuelensis</name>
    <dbReference type="NCBI Taxonomy" id="1999"/>
    <lineage>
        <taxon>Bacteria</taxon>
        <taxon>Bacillati</taxon>
        <taxon>Actinomycetota</taxon>
        <taxon>Actinomycetes</taxon>
        <taxon>Streptosporangiales</taxon>
        <taxon>Streptosporangiaceae</taxon>
        <taxon>Planomonospora</taxon>
    </lineage>
</organism>
<keyword evidence="3" id="KW-1185">Reference proteome</keyword>
<dbReference type="Proteomes" id="UP000562352">
    <property type="component" value="Unassembled WGS sequence"/>
</dbReference>
<gene>
    <name evidence="2" type="ORF">FHS22_004404</name>
</gene>
<evidence type="ECO:0000313" key="3">
    <source>
        <dbReference type="Proteomes" id="UP000562352"/>
    </source>
</evidence>